<evidence type="ECO:0000256" key="7">
    <source>
        <dbReference type="RuleBase" id="RU363032"/>
    </source>
</evidence>
<keyword evidence="4 7" id="KW-0812">Transmembrane</keyword>
<dbReference type="CDD" id="cd06261">
    <property type="entry name" value="TM_PBP2"/>
    <property type="match status" value="1"/>
</dbReference>
<dbReference type="PANTHER" id="PTHR30193:SF37">
    <property type="entry name" value="INNER MEMBRANE ABC TRANSPORTER PERMEASE PROTEIN YCJO"/>
    <property type="match status" value="1"/>
</dbReference>
<dbReference type="GO" id="GO:0055085">
    <property type="term" value="P:transmembrane transport"/>
    <property type="evidence" value="ECO:0007669"/>
    <property type="project" value="InterPro"/>
</dbReference>
<dbReference type="InterPro" id="IPR051393">
    <property type="entry name" value="ABC_transporter_permease"/>
</dbReference>
<feature type="domain" description="ABC transmembrane type-1" evidence="8">
    <location>
        <begin position="92"/>
        <end position="307"/>
    </location>
</feature>
<dbReference type="AlphaFoldDB" id="A0A401ZXM4"/>
<feature type="transmembrane region" description="Helical" evidence="7">
    <location>
        <begin position="96"/>
        <end position="117"/>
    </location>
</feature>
<dbReference type="Proteomes" id="UP000287352">
    <property type="component" value="Unassembled WGS sequence"/>
</dbReference>
<dbReference type="OrthoDB" id="9779462at2"/>
<organism evidence="9 10">
    <name type="scientific">Tengunoibacter tsumagoiensis</name>
    <dbReference type="NCBI Taxonomy" id="2014871"/>
    <lineage>
        <taxon>Bacteria</taxon>
        <taxon>Bacillati</taxon>
        <taxon>Chloroflexota</taxon>
        <taxon>Ktedonobacteria</taxon>
        <taxon>Ktedonobacterales</taxon>
        <taxon>Dictyobacteraceae</taxon>
        <taxon>Tengunoibacter</taxon>
    </lineage>
</organism>
<dbReference type="InterPro" id="IPR000515">
    <property type="entry name" value="MetI-like"/>
</dbReference>
<evidence type="ECO:0000313" key="9">
    <source>
        <dbReference type="EMBL" id="GCE11587.1"/>
    </source>
</evidence>
<comment type="subcellular location">
    <subcellularLocation>
        <location evidence="1 7">Cell membrane</location>
        <topology evidence="1 7">Multi-pass membrane protein</topology>
    </subcellularLocation>
</comment>
<dbReference type="Gene3D" id="1.10.3720.10">
    <property type="entry name" value="MetI-like"/>
    <property type="match status" value="1"/>
</dbReference>
<evidence type="ECO:0000256" key="3">
    <source>
        <dbReference type="ARBA" id="ARBA00022475"/>
    </source>
</evidence>
<feature type="transmembrane region" description="Helical" evidence="7">
    <location>
        <begin position="223"/>
        <end position="245"/>
    </location>
</feature>
<dbReference type="Pfam" id="PF00528">
    <property type="entry name" value="BPD_transp_1"/>
    <property type="match status" value="1"/>
</dbReference>
<keyword evidence="6 7" id="KW-0472">Membrane</keyword>
<evidence type="ECO:0000256" key="1">
    <source>
        <dbReference type="ARBA" id="ARBA00004651"/>
    </source>
</evidence>
<dbReference type="SUPFAM" id="SSF161098">
    <property type="entry name" value="MetI-like"/>
    <property type="match status" value="1"/>
</dbReference>
<proteinExistence type="inferred from homology"/>
<comment type="caution">
    <text evidence="9">The sequence shown here is derived from an EMBL/GenBank/DDBJ whole genome shotgun (WGS) entry which is preliminary data.</text>
</comment>
<evidence type="ECO:0000256" key="4">
    <source>
        <dbReference type="ARBA" id="ARBA00022692"/>
    </source>
</evidence>
<gene>
    <name evidence="9" type="ORF">KTT_14460</name>
</gene>
<name>A0A401ZXM4_9CHLR</name>
<keyword evidence="5 7" id="KW-1133">Transmembrane helix</keyword>
<dbReference type="EMBL" id="BIFR01000001">
    <property type="protein sequence ID" value="GCE11587.1"/>
    <property type="molecule type" value="Genomic_DNA"/>
</dbReference>
<feature type="transmembrane region" description="Helical" evidence="7">
    <location>
        <begin position="129"/>
        <end position="149"/>
    </location>
</feature>
<comment type="similarity">
    <text evidence="7">Belongs to the binding-protein-dependent transport system permease family.</text>
</comment>
<reference evidence="10" key="1">
    <citation type="submission" date="2018-12" db="EMBL/GenBank/DDBJ databases">
        <title>Tengunoibacter tsumagoiensis gen. nov., sp. nov., Dictyobacter kobayashii sp. nov., D. alpinus sp. nov., and D. joshuensis sp. nov. and description of Dictyobacteraceae fam. nov. within the order Ktedonobacterales isolated from Tengu-no-mugimeshi.</title>
        <authorList>
            <person name="Wang C.M."/>
            <person name="Zheng Y."/>
            <person name="Sakai Y."/>
            <person name="Toyoda A."/>
            <person name="Minakuchi Y."/>
            <person name="Abe K."/>
            <person name="Yokota A."/>
            <person name="Yabe S."/>
        </authorList>
    </citation>
    <scope>NUCLEOTIDE SEQUENCE [LARGE SCALE GENOMIC DNA]</scope>
    <source>
        <strain evidence="10">Uno3</strain>
    </source>
</reference>
<dbReference type="GO" id="GO:0005886">
    <property type="term" value="C:plasma membrane"/>
    <property type="evidence" value="ECO:0007669"/>
    <property type="project" value="UniProtKB-SubCell"/>
</dbReference>
<evidence type="ECO:0000256" key="6">
    <source>
        <dbReference type="ARBA" id="ARBA00023136"/>
    </source>
</evidence>
<feature type="transmembrane region" description="Helical" evidence="7">
    <location>
        <begin position="177"/>
        <end position="202"/>
    </location>
</feature>
<keyword evidence="2 7" id="KW-0813">Transport</keyword>
<evidence type="ECO:0000256" key="5">
    <source>
        <dbReference type="ARBA" id="ARBA00022989"/>
    </source>
</evidence>
<protein>
    <submittedName>
        <fullName evidence="9">Glycerol-3-phosphate ABC transporter permease</fullName>
    </submittedName>
</protein>
<dbReference type="RefSeq" id="WP_126579279.1">
    <property type="nucleotide sequence ID" value="NZ_BIFR01000001.1"/>
</dbReference>
<feature type="transmembrane region" description="Helical" evidence="7">
    <location>
        <begin position="290"/>
        <end position="310"/>
    </location>
</feature>
<evidence type="ECO:0000259" key="8">
    <source>
        <dbReference type="PROSITE" id="PS50928"/>
    </source>
</evidence>
<accession>A0A401ZXM4</accession>
<feature type="transmembrane region" description="Helical" evidence="7">
    <location>
        <begin position="33"/>
        <end position="57"/>
    </location>
</feature>
<sequence>MEVEHSTYQEATVKAQSHSPIQRMKRGWFIGQAYLYVLPAILVLGVFSYLPSAFVFYMSLFDWSFLNQGDQPYVGLSNYTYIFQHVAFWQSLQVTLLYVLLSVPIHLILSLLLGLCLMTGIRAKAFWRLAIFSPFILPMVATTTIWYWMFDPYHGLFDGILRLLHLQTIDWLGDPHWILLSIIFYTTWKSVGFSVVIFMAGLANISPSLGEAARVDGANSAQVLRHITWPLLLPITLVVLLLGTIDAFKMFQPVFLFVGASGGQANAARTLGLYLYAQGFSDNPHDGRGAAISVILFLIVFTIAVGQFGLTRRQNHSME</sequence>
<evidence type="ECO:0000313" key="10">
    <source>
        <dbReference type="Proteomes" id="UP000287352"/>
    </source>
</evidence>
<keyword evidence="10" id="KW-1185">Reference proteome</keyword>
<keyword evidence="3" id="KW-1003">Cell membrane</keyword>
<evidence type="ECO:0000256" key="2">
    <source>
        <dbReference type="ARBA" id="ARBA00022448"/>
    </source>
</evidence>
<dbReference type="PANTHER" id="PTHR30193">
    <property type="entry name" value="ABC TRANSPORTER PERMEASE PROTEIN"/>
    <property type="match status" value="1"/>
</dbReference>
<dbReference type="PROSITE" id="PS50928">
    <property type="entry name" value="ABC_TM1"/>
    <property type="match status" value="1"/>
</dbReference>
<dbReference type="InterPro" id="IPR035906">
    <property type="entry name" value="MetI-like_sf"/>
</dbReference>